<dbReference type="InterPro" id="IPR029034">
    <property type="entry name" value="Cystine-knot_cytokine"/>
</dbReference>
<dbReference type="OrthoDB" id="8878063at2759"/>
<name>A0A6P6XS31_DERPT</name>
<dbReference type="Proteomes" id="UP000515146">
    <property type="component" value="Unplaced"/>
</dbReference>
<dbReference type="Gene3D" id="2.10.90.10">
    <property type="entry name" value="Cystine-knot cytokines"/>
    <property type="match status" value="1"/>
</dbReference>
<evidence type="ECO:0000313" key="2">
    <source>
        <dbReference type="RefSeq" id="XP_027195666.1"/>
    </source>
</evidence>
<dbReference type="InParanoid" id="A0A6P6XS31"/>
<dbReference type="SUPFAM" id="SSF57501">
    <property type="entry name" value="Cystine-knot cytokines"/>
    <property type="match status" value="1"/>
</dbReference>
<dbReference type="OMA" id="NINNDEW"/>
<organism evidence="1 2">
    <name type="scientific">Dermatophagoides pteronyssinus</name>
    <name type="common">European house dust mite</name>
    <dbReference type="NCBI Taxonomy" id="6956"/>
    <lineage>
        <taxon>Eukaryota</taxon>
        <taxon>Metazoa</taxon>
        <taxon>Ecdysozoa</taxon>
        <taxon>Arthropoda</taxon>
        <taxon>Chelicerata</taxon>
        <taxon>Arachnida</taxon>
        <taxon>Acari</taxon>
        <taxon>Acariformes</taxon>
        <taxon>Sarcoptiformes</taxon>
        <taxon>Astigmata</taxon>
        <taxon>Psoroptidia</taxon>
        <taxon>Analgoidea</taxon>
        <taxon>Pyroglyphidae</taxon>
        <taxon>Dermatophagoidinae</taxon>
        <taxon>Dermatophagoides</taxon>
    </lineage>
</organism>
<protein>
    <submittedName>
        <fullName evidence="2">Uncharacterized protein LOC113790230</fullName>
    </submittedName>
</protein>
<dbReference type="RefSeq" id="XP_027195666.1">
    <property type="nucleotide sequence ID" value="XM_027339865.1"/>
</dbReference>
<reference evidence="2" key="1">
    <citation type="submission" date="2025-08" db="UniProtKB">
        <authorList>
            <consortium name="RefSeq"/>
        </authorList>
    </citation>
    <scope>IDENTIFICATION</scope>
    <source>
        <strain evidence="2">Airmid</strain>
    </source>
</reference>
<keyword evidence="1" id="KW-1185">Reference proteome</keyword>
<dbReference type="AlphaFoldDB" id="A0A6P6XS31"/>
<dbReference type="KEGG" id="dpte:113790230"/>
<proteinExistence type="predicted"/>
<sequence>MILMTINGQSKLPCSLEYQTINLVPEWNYSSLFNNGNDHKIYQPRFIRIPRCNNGGYCSINRLQQNINNDEWNQSECRPTNIQYKTIIQTIKSYDQYKIQKSLEYRKIQIAYHTGCQCYCRQQQQQCENNRKQFFNDSCQCECRLDLADEQFDCSKRFTRHGHMFWDNDRCECRCPQFYYEYIHHLNPLLSMNNQYYCPNGHYLDQNSCKCFKQKTNNIL</sequence>
<gene>
    <name evidence="2" type="primary">LOC113790230</name>
</gene>
<evidence type="ECO:0000313" key="1">
    <source>
        <dbReference type="Proteomes" id="UP000515146"/>
    </source>
</evidence>
<accession>A0A6P6XS31</accession>